<sequence length="223" mass="23709">MKIKFISLLAVFPTVLFYAQNSKVGINTTTPGNTLEIKSDSNGTSGLRFSNLNSSSNTSEGKPLGVNSSGDVVTITGGATVLSKTFTLTDSYIAGHLSQNVSNDSSISSNLLSIDDGILMDVLIYSAAEYVPRIKNLTGNTINVAYVSNIDISVVGNTTATDVSVNNGSSLSLSSAPVSWVAPTNSRIVISINNTSWYELKWFCYTKGIPGVKYIFISAQRIL</sequence>
<evidence type="ECO:0000313" key="3">
    <source>
        <dbReference type="Proteomes" id="UP000256924"/>
    </source>
</evidence>
<keyword evidence="1" id="KW-0732">Signal</keyword>
<evidence type="ECO:0000256" key="1">
    <source>
        <dbReference type="SAM" id="SignalP"/>
    </source>
</evidence>
<comment type="caution">
    <text evidence="2">The sequence shown here is derived from an EMBL/GenBank/DDBJ whole genome shotgun (WGS) entry which is preliminary data.</text>
</comment>
<reference evidence="2 3" key="1">
    <citation type="journal article" date="2004" name="Emerg. Infect. Dis.">
        <title>Amoebae-resisting bacteria isolated from human nasal swabs by amoebal coculture.</title>
        <authorList>
            <person name="Greub G."/>
            <person name="La Scola B."/>
            <person name="Raoult D."/>
        </authorList>
    </citation>
    <scope>NUCLEOTIDE SEQUENCE [LARGE SCALE GENOMIC DNA]</scope>
    <source>
        <strain evidence="2 3">CCUG 51329</strain>
    </source>
</reference>
<proteinExistence type="predicted"/>
<feature type="chain" id="PRO_5017651389" evidence="1">
    <location>
        <begin position="20"/>
        <end position="223"/>
    </location>
</feature>
<dbReference type="Proteomes" id="UP000256924">
    <property type="component" value="Unassembled WGS sequence"/>
</dbReference>
<evidence type="ECO:0000313" key="2">
    <source>
        <dbReference type="EMBL" id="REC48678.1"/>
    </source>
</evidence>
<organism evidence="2 3">
    <name type="scientific">Candidatus Chryseobacterium massiliense</name>
    <dbReference type="NCBI Taxonomy" id="204089"/>
    <lineage>
        <taxon>Bacteria</taxon>
        <taxon>Pseudomonadati</taxon>
        <taxon>Bacteroidota</taxon>
        <taxon>Flavobacteriia</taxon>
        <taxon>Flavobacteriales</taxon>
        <taxon>Weeksellaceae</taxon>
        <taxon>Chryseobacterium group</taxon>
        <taxon>Chryseobacterium</taxon>
    </lineage>
</organism>
<feature type="signal peptide" evidence="1">
    <location>
        <begin position="1"/>
        <end position="19"/>
    </location>
</feature>
<accession>A0A3D9B5N0</accession>
<protein>
    <submittedName>
        <fullName evidence="2">Uncharacterized protein</fullName>
    </submittedName>
</protein>
<gene>
    <name evidence="2" type="ORF">DRF68_11525</name>
</gene>
<dbReference type="RefSeq" id="WP_116098760.1">
    <property type="nucleotide sequence ID" value="NZ_QNVU01000021.1"/>
</dbReference>
<keyword evidence="3" id="KW-1185">Reference proteome</keyword>
<dbReference type="EMBL" id="QNVU01000021">
    <property type="protein sequence ID" value="REC48678.1"/>
    <property type="molecule type" value="Genomic_DNA"/>
</dbReference>
<name>A0A3D9B5N0_9FLAO</name>
<dbReference type="AlphaFoldDB" id="A0A3D9B5N0"/>